<sequence length="109" mass="12049">MADVLVEQDPQLMTDQDLAAVLHVLDGIAVQGEGTSPRRRQSTEEWTLELHWQQRGPVSADTEAALPEALLRIREHYALQDRPAPVRLRVLDPDGAPLLRVDPADPGAD</sequence>
<evidence type="ECO:0000313" key="2">
    <source>
        <dbReference type="Proteomes" id="UP001596174"/>
    </source>
</evidence>
<keyword evidence="2" id="KW-1185">Reference proteome</keyword>
<proteinExistence type="predicted"/>
<accession>A0ABW1FXB2</accession>
<dbReference type="Proteomes" id="UP001596174">
    <property type="component" value="Unassembled WGS sequence"/>
</dbReference>
<evidence type="ECO:0000313" key="1">
    <source>
        <dbReference type="EMBL" id="MFC5907155.1"/>
    </source>
</evidence>
<protein>
    <submittedName>
        <fullName evidence="1">Uncharacterized protein</fullName>
    </submittedName>
</protein>
<dbReference type="EMBL" id="JBHSQJ010000026">
    <property type="protein sequence ID" value="MFC5907155.1"/>
    <property type="molecule type" value="Genomic_DNA"/>
</dbReference>
<organism evidence="1 2">
    <name type="scientific">Streptacidiphilus monticola</name>
    <dbReference type="NCBI Taxonomy" id="2161674"/>
    <lineage>
        <taxon>Bacteria</taxon>
        <taxon>Bacillati</taxon>
        <taxon>Actinomycetota</taxon>
        <taxon>Actinomycetes</taxon>
        <taxon>Kitasatosporales</taxon>
        <taxon>Streptomycetaceae</taxon>
        <taxon>Streptacidiphilus</taxon>
    </lineage>
</organism>
<comment type="caution">
    <text evidence="1">The sequence shown here is derived from an EMBL/GenBank/DDBJ whole genome shotgun (WGS) entry which is preliminary data.</text>
</comment>
<reference evidence="2" key="1">
    <citation type="journal article" date="2019" name="Int. J. Syst. Evol. Microbiol.">
        <title>The Global Catalogue of Microorganisms (GCM) 10K type strain sequencing project: providing services to taxonomists for standard genome sequencing and annotation.</title>
        <authorList>
            <consortium name="The Broad Institute Genomics Platform"/>
            <consortium name="The Broad Institute Genome Sequencing Center for Infectious Disease"/>
            <person name="Wu L."/>
            <person name="Ma J."/>
        </authorList>
    </citation>
    <scope>NUCLEOTIDE SEQUENCE [LARGE SCALE GENOMIC DNA]</scope>
    <source>
        <strain evidence="2">JCM 4816</strain>
    </source>
</reference>
<name>A0ABW1FXB2_9ACTN</name>
<dbReference type="RefSeq" id="WP_380581290.1">
    <property type="nucleotide sequence ID" value="NZ_JBHSQJ010000026.1"/>
</dbReference>
<gene>
    <name evidence="1" type="ORF">ACFP3V_07975</name>
</gene>